<reference evidence="3" key="1">
    <citation type="submission" date="2015-09" db="EMBL/GenBank/DDBJ databases">
        <authorList>
            <consortium name="Pathogen Informatics"/>
        </authorList>
    </citation>
    <scope>NUCLEOTIDE SEQUENCE [LARGE SCALE GENOMIC DNA]</scope>
    <source>
        <strain evidence="3">Lake Konstanz</strain>
    </source>
</reference>
<dbReference type="SUPFAM" id="SSF53335">
    <property type="entry name" value="S-adenosyl-L-methionine-dependent methyltransferases"/>
    <property type="match status" value="1"/>
</dbReference>
<feature type="region of interest" description="Disordered" evidence="1">
    <location>
        <begin position="55"/>
        <end position="87"/>
    </location>
</feature>
<evidence type="ECO:0000313" key="2">
    <source>
        <dbReference type="EMBL" id="CUG30024.1"/>
    </source>
</evidence>
<evidence type="ECO:0008006" key="4">
    <source>
        <dbReference type="Google" id="ProtNLM"/>
    </source>
</evidence>
<feature type="compositionally biased region" description="Basic and acidic residues" evidence="1">
    <location>
        <begin position="77"/>
        <end position="87"/>
    </location>
</feature>
<gene>
    <name evidence="2" type="ORF">BSAL_77200</name>
</gene>
<dbReference type="InterPro" id="IPR029063">
    <property type="entry name" value="SAM-dependent_MTases_sf"/>
</dbReference>
<sequence length="416" mass="46382">MTSPAPPQDDNVETVFDAVQNVLDEQLGVITTWSATDVRRFCVLAQSYIEAVTKKKRGRDEDDDAAGEGAAGLNGTTEHESDKVTGEEISEARLHSADRLFQSLERVRTQLKKLVPFGSVKETVFVPQSNPEFDTSIPAVDVDAFLYDERDLDELVEASLVSRSYCKECRSTNIGDVQFISHSFSRDQLVYMFCYALPWVVREHERRQSLSICDVGSRLGVVLAGAALLGKNPPRGKQRVERPLHFQTITGLEANAAFVETQRALLRKLNIAELATVTCIDAVSPDGLATMREHDIVVLHNVFEWFAAEEDQLAVWKKLRESLNKPGQILIVVPTLEQSMDHLIKNAKGSSEVLKIVGAADFIPSWVDRCNLEIPVHTFQAERLGDDHECGDDEDCEAHHDILNLVQLINIYTVKG</sequence>
<dbReference type="Proteomes" id="UP000051952">
    <property type="component" value="Unassembled WGS sequence"/>
</dbReference>
<protein>
    <recommendedName>
        <fullName evidence="4">Methyltransferase</fullName>
    </recommendedName>
</protein>
<proteinExistence type="predicted"/>
<accession>A0A0S4IWK0</accession>
<dbReference type="VEuPathDB" id="TriTrypDB:BSAL_77200"/>
<dbReference type="AlphaFoldDB" id="A0A0S4IWK0"/>
<name>A0A0S4IWK0_BODSA</name>
<dbReference type="OrthoDB" id="15794at2759"/>
<keyword evidence="3" id="KW-1185">Reference proteome</keyword>
<dbReference type="OMA" id="VEHARCW"/>
<evidence type="ECO:0000256" key="1">
    <source>
        <dbReference type="SAM" id="MobiDB-lite"/>
    </source>
</evidence>
<organism evidence="2 3">
    <name type="scientific">Bodo saltans</name>
    <name type="common">Flagellated protozoan</name>
    <dbReference type="NCBI Taxonomy" id="75058"/>
    <lineage>
        <taxon>Eukaryota</taxon>
        <taxon>Discoba</taxon>
        <taxon>Euglenozoa</taxon>
        <taxon>Kinetoplastea</taxon>
        <taxon>Metakinetoplastina</taxon>
        <taxon>Eubodonida</taxon>
        <taxon>Bodonidae</taxon>
        <taxon>Bodo</taxon>
    </lineage>
</organism>
<dbReference type="Gene3D" id="3.40.50.150">
    <property type="entry name" value="Vaccinia Virus protein VP39"/>
    <property type="match status" value="1"/>
</dbReference>
<dbReference type="EMBL" id="CYKH01000741">
    <property type="protein sequence ID" value="CUG30024.1"/>
    <property type="molecule type" value="Genomic_DNA"/>
</dbReference>
<evidence type="ECO:0000313" key="3">
    <source>
        <dbReference type="Proteomes" id="UP000051952"/>
    </source>
</evidence>